<name>A0ABM6AK91_9PROT</name>
<dbReference type="RefSeq" id="WP_063354312.1">
    <property type="nucleotide sequence ID" value="NZ_CP011120.1"/>
</dbReference>
<proteinExistence type="predicted"/>
<protein>
    <submittedName>
        <fullName evidence="1">Uncharacterized protein</fullName>
    </submittedName>
</protein>
<reference evidence="1 2" key="1">
    <citation type="submission" date="2015-03" db="EMBL/GenBank/DDBJ databases">
        <title>Genome study of Acetobacter sp. SLV-7.</title>
        <authorList>
            <person name="Cho G.Y."/>
            <person name="Jeon C.O."/>
        </authorList>
    </citation>
    <scope>NUCLEOTIDE SEQUENCE [LARGE SCALE GENOMIC DNA]</scope>
    <source>
        <strain evidence="1 2">SLV-7</strain>
    </source>
</reference>
<evidence type="ECO:0000313" key="1">
    <source>
        <dbReference type="EMBL" id="ANA14151.1"/>
    </source>
</evidence>
<gene>
    <name evidence="1" type="ORF">WG31_09160</name>
</gene>
<dbReference type="EMBL" id="CP011120">
    <property type="protein sequence ID" value="ANA14151.1"/>
    <property type="molecule type" value="Genomic_DNA"/>
</dbReference>
<organism evidence="1 2">
    <name type="scientific">Acetobacter oryzifermentans</name>
    <dbReference type="NCBI Taxonomy" id="1633874"/>
    <lineage>
        <taxon>Bacteria</taxon>
        <taxon>Pseudomonadati</taxon>
        <taxon>Pseudomonadota</taxon>
        <taxon>Alphaproteobacteria</taxon>
        <taxon>Acetobacterales</taxon>
        <taxon>Acetobacteraceae</taxon>
        <taxon>Acetobacter</taxon>
    </lineage>
</organism>
<dbReference type="Proteomes" id="UP000076595">
    <property type="component" value="Chromosome"/>
</dbReference>
<evidence type="ECO:0000313" key="2">
    <source>
        <dbReference type="Proteomes" id="UP000076595"/>
    </source>
</evidence>
<accession>A0ABM6AK91</accession>
<sequence length="90" mass="10452">MVNHPNRRRIALHNYDVSLGDIVFLVEHIDLNTNKTWLSVQNSAPIDNARVQKEFGPLGTFNNKTRYARGRVELTKWGAKEETVMFKRVK</sequence>
<keyword evidence="2" id="KW-1185">Reference proteome</keyword>